<organism evidence="2 3">
    <name type="scientific">Brachyspira innocens</name>
    <dbReference type="NCBI Taxonomy" id="13264"/>
    <lineage>
        <taxon>Bacteria</taxon>
        <taxon>Pseudomonadati</taxon>
        <taxon>Spirochaetota</taxon>
        <taxon>Spirochaetia</taxon>
        <taxon>Brachyspirales</taxon>
        <taxon>Brachyspiraceae</taxon>
        <taxon>Brachyspira</taxon>
    </lineage>
</organism>
<evidence type="ECO:0000313" key="3">
    <source>
        <dbReference type="Proteomes" id="UP001175147"/>
    </source>
</evidence>
<gene>
    <name evidence="2" type="ORF">Q5M86_06340</name>
</gene>
<proteinExistence type="predicted"/>
<dbReference type="EMBL" id="JAUPBM010000065">
    <property type="protein sequence ID" value="MDO7020389.1"/>
    <property type="molecule type" value="Genomic_DNA"/>
</dbReference>
<reference evidence="2" key="1">
    <citation type="submission" date="2023-07" db="EMBL/GenBank/DDBJ databases">
        <title>Mucosal microbiota of week-old chicken and adult hens.</title>
        <authorList>
            <person name="Volf J."/>
            <person name="Karasova D."/>
            <person name="Crhanova M."/>
            <person name="Faldynova M."/>
            <person name="Prikrylova H."/>
            <person name="Zeman M."/>
            <person name="Babak V."/>
            <person name="Rajova J."/>
            <person name="Rychlik I."/>
        </authorList>
    </citation>
    <scope>NUCLEOTIDE SEQUENCE</scope>
    <source>
        <strain evidence="2">ET902</strain>
    </source>
</reference>
<keyword evidence="3" id="KW-1185">Reference proteome</keyword>
<name>A0ABT8YZ13_9SPIR</name>
<comment type="caution">
    <text evidence="2">The sequence shown here is derived from an EMBL/GenBank/DDBJ whole genome shotgun (WGS) entry which is preliminary data.</text>
</comment>
<keyword evidence="1" id="KW-0732">Signal</keyword>
<feature type="signal peptide" evidence="1">
    <location>
        <begin position="1"/>
        <end position="19"/>
    </location>
</feature>
<evidence type="ECO:0000313" key="2">
    <source>
        <dbReference type="EMBL" id="MDO7020389.1"/>
    </source>
</evidence>
<feature type="chain" id="PRO_5045290475" description="TPR domain-containing protein" evidence="1">
    <location>
        <begin position="20"/>
        <end position="178"/>
    </location>
</feature>
<evidence type="ECO:0008006" key="4">
    <source>
        <dbReference type="Google" id="ProtNLM"/>
    </source>
</evidence>
<accession>A0ABT8YZ13</accession>
<sequence>MKIKFILAIFLCITISAFSQTELNIPITPSKDQELDRAAGYSRTLSNFDGSINAYARLKAYINLLDSKGMQALKSHPSYPKLGDIYMYGAIYLEKELKEDKIIELYEKALELRAEPNSNYKLALKYKTKYDNAVKKNDLEKEMEYGKKVYEYLNTYLILSGNKSQKYKEILEYFSIYK</sequence>
<dbReference type="Proteomes" id="UP001175147">
    <property type="component" value="Unassembled WGS sequence"/>
</dbReference>
<dbReference type="RefSeq" id="WP_304385985.1">
    <property type="nucleotide sequence ID" value="NZ_JAUPBL010000101.1"/>
</dbReference>
<evidence type="ECO:0000256" key="1">
    <source>
        <dbReference type="SAM" id="SignalP"/>
    </source>
</evidence>
<protein>
    <recommendedName>
        <fullName evidence="4">TPR domain-containing protein</fullName>
    </recommendedName>
</protein>